<dbReference type="Proteomes" id="UP000062768">
    <property type="component" value="Chromosome I"/>
</dbReference>
<feature type="compositionally biased region" description="Polar residues" evidence="1">
    <location>
        <begin position="131"/>
        <end position="141"/>
    </location>
</feature>
<dbReference type="PATRIC" id="fig|2162.10.peg.1278"/>
<feature type="compositionally biased region" description="Acidic residues" evidence="1">
    <location>
        <begin position="696"/>
        <end position="707"/>
    </location>
</feature>
<evidence type="ECO:0000313" key="5">
    <source>
        <dbReference type="Proteomes" id="UP000029661"/>
    </source>
</evidence>
<evidence type="ECO:0000256" key="1">
    <source>
        <dbReference type="SAM" id="MobiDB-lite"/>
    </source>
</evidence>
<keyword evidence="2" id="KW-0472">Membrane</keyword>
<feature type="region of interest" description="Disordered" evidence="1">
    <location>
        <begin position="547"/>
        <end position="570"/>
    </location>
</feature>
<dbReference type="GeneID" id="26739467"/>
<organism evidence="3 5">
    <name type="scientific">Methanobacterium formicicum</name>
    <dbReference type="NCBI Taxonomy" id="2162"/>
    <lineage>
        <taxon>Archaea</taxon>
        <taxon>Methanobacteriati</taxon>
        <taxon>Methanobacteriota</taxon>
        <taxon>Methanomada group</taxon>
        <taxon>Methanobacteria</taxon>
        <taxon>Methanobacteriales</taxon>
        <taxon>Methanobacteriaceae</taxon>
        <taxon>Methanobacterium</taxon>
    </lineage>
</organism>
<dbReference type="EMBL" id="LN734822">
    <property type="protein sequence ID" value="CEL24859.1"/>
    <property type="molecule type" value="Genomic_DNA"/>
</dbReference>
<dbReference type="SUPFAM" id="SSF48371">
    <property type="entry name" value="ARM repeat"/>
    <property type="match status" value="1"/>
</dbReference>
<dbReference type="InterPro" id="IPR011989">
    <property type="entry name" value="ARM-like"/>
</dbReference>
<feature type="region of interest" description="Disordered" evidence="1">
    <location>
        <begin position="44"/>
        <end position="194"/>
    </location>
</feature>
<feature type="region of interest" description="Disordered" evidence="1">
    <location>
        <begin position="585"/>
        <end position="729"/>
    </location>
</feature>
<evidence type="ECO:0000313" key="3">
    <source>
        <dbReference type="EMBL" id="AIS31938.1"/>
    </source>
</evidence>
<dbReference type="KEGG" id="mfc:BRM9_1122"/>
<dbReference type="RefSeq" id="WP_052399975.1">
    <property type="nucleotide sequence ID" value="NZ_CP006933.1"/>
</dbReference>
<dbReference type="InterPro" id="IPR016024">
    <property type="entry name" value="ARM-type_fold"/>
</dbReference>
<proteinExistence type="predicted"/>
<evidence type="ECO:0000313" key="4">
    <source>
        <dbReference type="EMBL" id="CEL24859.1"/>
    </source>
</evidence>
<feature type="compositionally biased region" description="Acidic residues" evidence="1">
    <location>
        <begin position="652"/>
        <end position="664"/>
    </location>
</feature>
<feature type="transmembrane region" description="Helical" evidence="2">
    <location>
        <begin position="788"/>
        <end position="807"/>
    </location>
</feature>
<name>A0A089ZHQ7_METFO</name>
<feature type="compositionally biased region" description="Low complexity" evidence="1">
    <location>
        <begin position="585"/>
        <end position="600"/>
    </location>
</feature>
<dbReference type="InterPro" id="IPR004155">
    <property type="entry name" value="PBS_lyase_HEAT"/>
</dbReference>
<evidence type="ECO:0000313" key="6">
    <source>
        <dbReference type="Proteomes" id="UP000062768"/>
    </source>
</evidence>
<keyword evidence="6" id="KW-1185">Reference proteome</keyword>
<reference evidence="3" key="1">
    <citation type="submission" date="2013-12" db="EMBL/GenBank/DDBJ databases">
        <title>The complete genome sequence of Methanobacterium sp. BRM9.</title>
        <authorList>
            <consortium name="Pastoral Greenhouse Gas Research Consortium"/>
            <person name="Kelly W.J."/>
            <person name="Leahy S.C."/>
            <person name="Perry R."/>
            <person name="Li D."/>
            <person name="Altermann E."/>
            <person name="Lambie S.C."/>
            <person name="Attwood G.T."/>
        </authorList>
    </citation>
    <scope>NUCLEOTIDE SEQUENCE [LARGE SCALE GENOMIC DNA]</scope>
    <source>
        <strain evidence="3">BRM9</strain>
    </source>
</reference>
<accession>A0A089ZHQ7</accession>
<feature type="compositionally biased region" description="Basic and acidic residues" evidence="1">
    <location>
        <begin position="384"/>
        <end position="394"/>
    </location>
</feature>
<reference evidence="4" key="2">
    <citation type="submission" date="2014-09" db="EMBL/GenBank/DDBJ databases">
        <authorList>
            <person name="Bishop-Lilly K.A."/>
            <person name="Broomall S.M."/>
            <person name="Chain P.S."/>
            <person name="Chertkov O."/>
            <person name="Coyne S.R."/>
            <person name="Daligault H.E."/>
            <person name="Davenport K.W."/>
            <person name="Erkkila T."/>
            <person name="Frey K.G."/>
            <person name="Gibbons H.S."/>
            <person name="Gu W."/>
            <person name="Jaissle J."/>
            <person name="Johnson S.L."/>
            <person name="Koroleva G.I."/>
            <person name="Ladner J.T."/>
            <person name="Lo C.-C."/>
            <person name="Minogue T.D."/>
            <person name="Munk C."/>
            <person name="Palacios G.F."/>
            <person name="Redden C.L."/>
            <person name="Rosenzweig C.N."/>
            <person name="Scholz M.B."/>
            <person name="Teshima H."/>
            <person name="Xu Y."/>
        </authorList>
    </citation>
    <scope>NUCLEOTIDE SEQUENCE</scope>
    <source>
        <strain evidence="4">Mb9</strain>
    </source>
</reference>
<evidence type="ECO:0000256" key="2">
    <source>
        <dbReference type="SAM" id="Phobius"/>
    </source>
</evidence>
<feature type="compositionally biased region" description="Basic and acidic residues" evidence="1">
    <location>
        <begin position="144"/>
        <end position="158"/>
    </location>
</feature>
<dbReference type="STRING" id="2162.BRM9_1122"/>
<feature type="compositionally biased region" description="Pro residues" evidence="1">
    <location>
        <begin position="172"/>
        <end position="181"/>
    </location>
</feature>
<dbReference type="Proteomes" id="UP000029661">
    <property type="component" value="Chromosome"/>
</dbReference>
<feature type="region of interest" description="Disordered" evidence="1">
    <location>
        <begin position="343"/>
        <end position="398"/>
    </location>
</feature>
<dbReference type="Gene3D" id="1.25.10.10">
    <property type="entry name" value="Leucine-rich Repeat Variant"/>
    <property type="match status" value="1"/>
</dbReference>
<dbReference type="AlphaFoldDB" id="A0A089ZHQ7"/>
<feature type="compositionally biased region" description="Polar residues" evidence="1">
    <location>
        <begin position="368"/>
        <end position="379"/>
    </location>
</feature>
<feature type="compositionally biased region" description="Basic and acidic residues" evidence="1">
    <location>
        <begin position="346"/>
        <end position="355"/>
    </location>
</feature>
<dbReference type="OrthoDB" id="70331at2157"/>
<dbReference type="SMART" id="SM00567">
    <property type="entry name" value="EZ_HEAT"/>
    <property type="match status" value="1"/>
</dbReference>
<gene>
    <name evidence="3" type="ORF">BRM9_1122</name>
    <name evidence="4" type="ORF">MB9_1221</name>
</gene>
<sequence>MGYLVCQECGGYYKLQEGESKDDFVSCECYGALVYVESIEDYFNPDEQSPGEVRDKSSDNVLKTLKNESTTSVTENLEDNSSDSNPEEPEDISSAPILEKPGDKSLAPIPENMEKKDPDIKLSALPEEMAVTSSKITSNSDESSDYKESGRGASEKLNNESSQIPETETPINPGPSKPPSFPLFRQPEGNHTIKNRNYYHKINSRDKKPDVKTLKLIKDINGLIAALNYHDSSVKLEAVKALGSLADERAIEPLKKVKEKEKGILRTFAGNAIFQIESKNKGLKSRNRADYRKKYYEESLSPMGKSEPTNHNLSENRGDLSQISAFKNSVPADSSLKDTVATKVPETSKAHEEPKNTQVSEGIGPVDSQLQNKSKTPTPIDSKVPTHQELHDELQVPAKPEVPIEFKGAANKDISSKWPSTELDVHIGQNVSVKPDKTSKLDLTRSPEAVNETITSSTDHKSVRNMILGKFRGSGKSQSHEQVLSEKSDILPKSTYNNQESSEKIVYEKIDDLKDLKKVKSDKTSPKIADTDKKFLETIDSNIDRDMKSGKINETNKETSKKIPDDHFIPEDSYGIQDDLLTNESLSTSESISPIKSSTNHDSLEVNGPLEVETPLRVENPVEEEKLVEVEEPSELEESLKLEKPLKVENPFEVEELVEVEEPSELEKPLVVNEPSDVEESLVANESLEVNKPLELEESSEIEEPSEEMDKSPKNTVSPEDTKLESGVTSPEITKTIINNKPASIEVNITGSDVKLNPTPAGGSVKGDVIINPDSQEFLGLKRTDLQLLGFIALFALSLVVGILLTMS</sequence>
<feature type="compositionally biased region" description="Polar residues" evidence="1">
    <location>
        <begin position="159"/>
        <end position="170"/>
    </location>
</feature>
<protein>
    <submittedName>
        <fullName evidence="3">HEAT repeat-containing protein</fullName>
    </submittedName>
</protein>
<keyword evidence="2" id="KW-0812">Transmembrane</keyword>
<feature type="compositionally biased region" description="Basic and acidic residues" evidence="1">
    <location>
        <begin position="638"/>
        <end position="647"/>
    </location>
</feature>
<keyword evidence="2" id="KW-1133">Transmembrane helix</keyword>
<feature type="compositionally biased region" description="Acidic residues" evidence="1">
    <location>
        <begin position="76"/>
        <end position="91"/>
    </location>
</feature>
<dbReference type="EMBL" id="CP006933">
    <property type="protein sequence ID" value="AIS31938.1"/>
    <property type="molecule type" value="Genomic_DNA"/>
</dbReference>